<dbReference type="InterPro" id="IPR052196">
    <property type="entry name" value="Bact_Kbp"/>
</dbReference>
<dbReference type="InterPro" id="IPR011990">
    <property type="entry name" value="TPR-like_helical_dom_sf"/>
</dbReference>
<feature type="region of interest" description="Disordered" evidence="3">
    <location>
        <begin position="281"/>
        <end position="332"/>
    </location>
</feature>
<dbReference type="SMART" id="SM01043">
    <property type="entry name" value="BTAD"/>
    <property type="match status" value="1"/>
</dbReference>
<evidence type="ECO:0000256" key="2">
    <source>
        <dbReference type="SAM" id="Coils"/>
    </source>
</evidence>
<feature type="transmembrane region" description="Helical" evidence="4">
    <location>
        <begin position="101"/>
        <end position="120"/>
    </location>
</feature>
<gene>
    <name evidence="7" type="ORF">FNX44_002065</name>
    <name evidence="6" type="ORF">H3147_05745</name>
</gene>
<accession>A0A5P0YK61</accession>
<organism evidence="7 8">
    <name type="scientific">Streptomyces alkaliterrae</name>
    <dbReference type="NCBI Taxonomy" id="2213162"/>
    <lineage>
        <taxon>Bacteria</taxon>
        <taxon>Bacillati</taxon>
        <taxon>Actinomycetota</taxon>
        <taxon>Actinomycetes</taxon>
        <taxon>Kitasatosporales</taxon>
        <taxon>Streptomycetaceae</taxon>
        <taxon>Streptomyces</taxon>
    </lineage>
</organism>
<evidence type="ECO:0000313" key="8">
    <source>
        <dbReference type="Proteomes" id="UP000320857"/>
    </source>
</evidence>
<dbReference type="SUPFAM" id="SSF54106">
    <property type="entry name" value="LysM domain"/>
    <property type="match status" value="1"/>
</dbReference>
<dbReference type="Proteomes" id="UP000517765">
    <property type="component" value="Unassembled WGS sequence"/>
</dbReference>
<evidence type="ECO:0000313" key="6">
    <source>
        <dbReference type="EMBL" id="MBB1258332.1"/>
    </source>
</evidence>
<feature type="transmembrane region" description="Helical" evidence="4">
    <location>
        <begin position="62"/>
        <end position="89"/>
    </location>
</feature>
<dbReference type="Gene3D" id="3.10.350.10">
    <property type="entry name" value="LysM domain"/>
    <property type="match status" value="1"/>
</dbReference>
<reference evidence="6" key="3">
    <citation type="journal article" name="Syst. Appl. Microbiol.">
        <title>Streptomyces alkaliterrae sp. nov., isolated from an alkaline soil, and emended descriptions of Streptomyces alkaliphilus, Streptomyces calidiresistens and Streptomyces durbertensis.</title>
        <authorList>
            <person name="Swiecimska M."/>
            <person name="Golinska P."/>
            <person name="Nouioui I."/>
            <person name="Wypij M."/>
            <person name="Rai M."/>
            <person name="Sangal V."/>
            <person name="Goodfellow M."/>
        </authorList>
    </citation>
    <scope>NUCLEOTIDE SEQUENCE</scope>
    <source>
        <strain evidence="6">OF8</strain>
    </source>
</reference>
<evidence type="ECO:0000259" key="5">
    <source>
        <dbReference type="PROSITE" id="PS51782"/>
    </source>
</evidence>
<dbReference type="GO" id="GO:0000160">
    <property type="term" value="P:phosphorelay signal transduction system"/>
    <property type="evidence" value="ECO:0007669"/>
    <property type="project" value="UniProtKB-KW"/>
</dbReference>
<dbReference type="Gene3D" id="1.25.40.10">
    <property type="entry name" value="Tetratricopeptide repeat domain"/>
    <property type="match status" value="1"/>
</dbReference>
<reference evidence="7 8" key="1">
    <citation type="submission" date="2019-10" db="EMBL/GenBank/DDBJ databases">
        <title>Streptomyces sp. nov., a novel actinobacterium isolated from alkaline environment.</title>
        <authorList>
            <person name="Golinska P."/>
        </authorList>
    </citation>
    <scope>NUCLEOTIDE SEQUENCE [LARGE SCALE GENOMIC DNA]</scope>
    <source>
        <strain evidence="7 8">OF1</strain>
    </source>
</reference>
<dbReference type="CDD" id="cd00118">
    <property type="entry name" value="LysM"/>
    <property type="match status" value="1"/>
</dbReference>
<evidence type="ECO:0000256" key="4">
    <source>
        <dbReference type="SAM" id="Phobius"/>
    </source>
</evidence>
<feature type="compositionally biased region" description="Basic and acidic residues" evidence="3">
    <location>
        <begin position="422"/>
        <end position="442"/>
    </location>
</feature>
<protein>
    <submittedName>
        <fullName evidence="7">LysM peptidoglycan-binding domain-containing protein</fullName>
    </submittedName>
</protein>
<feature type="compositionally biased region" description="Basic and acidic residues" evidence="3">
    <location>
        <begin position="313"/>
        <end position="332"/>
    </location>
</feature>
<keyword evidence="8" id="KW-1185">Reference proteome</keyword>
<dbReference type="EMBL" id="JABJXA010000021">
    <property type="protein sequence ID" value="MBB1258332.1"/>
    <property type="molecule type" value="Genomic_DNA"/>
</dbReference>
<dbReference type="PROSITE" id="PS51782">
    <property type="entry name" value="LYSM"/>
    <property type="match status" value="1"/>
</dbReference>
<dbReference type="SUPFAM" id="SSF48452">
    <property type="entry name" value="TPR-like"/>
    <property type="match status" value="1"/>
</dbReference>
<keyword evidence="1" id="KW-0902">Two-component regulatory system</keyword>
<feature type="domain" description="LysM" evidence="5">
    <location>
        <begin position="328"/>
        <end position="377"/>
    </location>
</feature>
<keyword evidence="2" id="KW-0175">Coiled coil</keyword>
<dbReference type="SMART" id="SM00257">
    <property type="entry name" value="LysM"/>
    <property type="match status" value="2"/>
</dbReference>
<feature type="region of interest" description="Disordered" evidence="3">
    <location>
        <begin position="959"/>
        <end position="987"/>
    </location>
</feature>
<evidence type="ECO:0000256" key="1">
    <source>
        <dbReference type="ARBA" id="ARBA00023012"/>
    </source>
</evidence>
<dbReference type="Pfam" id="PF03704">
    <property type="entry name" value="BTAD"/>
    <property type="match status" value="1"/>
</dbReference>
<sequence>MPTSRGPRPLLTLTKALGSLLLLAALIVGVPVALIHLSPLVWSHGGSQVLNLLDLDQQDSGGLALLLLLALAWAGWAQFTVAVLLEVPAQLRGRAARRRRSLGFAQGAAASLIGAVLVLLPTSTALATPAVASPITATAATVPGADDAGTGTEAVERTEAAGRVYTVRSAGESLLEIARAQLGDEERFVEIAALNEGRTMPDGTRFSADRFLRPGWQLLLPAGPDGAAGADHGGVRVMSAGPDAGVGEEPLHTVADDRSTLRSVAEDRLGSGARWQHLANLNPSVDREPDQPLVKGTTLRLPEDASAGQPTATRDDAAAAPGERERAARHTVEAGETLWEISESYLGDGTRYQEVFEANQPEISDPDLIYPGQKVLIPSVAAQQPDQQDADETADEGAPKKELDKKDVEKKEADKAVPPADSPERPDSDRAEGAGNGEKSDEGGGEAESAAPRETGGGEQSVEEARPGPQVTGPAHSGGRDAAESAPAAASSADRTPVVIGAAAGLLAAGLLSSLYVRRVVQQRRRRRGRRIAMPEGRAVQTEESLRTAAAPIDPAVLDGVLRRAAFQLAADGRALPALQAVVLGGHEVELHLVAGEPPVAPFRGEDGDQRWVCSLTAAADEELDVDVDSPYPGLVVLGTLPDQRLVLVDLEHIGLLRLTGPGRHAVARTLAVEFTVTQLAEHLSVLLPEDLAPGLAGVSERVTACPSPTKVLEQLRAHHGEQQRALEALELRSLREARLGEAGAGGWTPQVVIADEWPADQEEELARLVRTEPRTATAVVTTSAAGSDTGPGEGWVLETTDASEQTVQLPGTGLMCTLAALDDASYQDIITMLATADTAQDVPAADAFLPAYEAPTEGAGAGTATDTPPADFPAVEVPAQEEREHGPAASGAALMSSLAALDDDVPQEEESDPRPSAQAVASASDGVSPAEATDSATSGGKEPTFSATAVPDLSALAPALPAPVPSATPPESADPAVEEERTGGPQVRVLGPVELCGARGTVETKRARAATELVAWLWFHPGRSREAIETALWRDRPVKRRTVTELVSRTRAWLGTNEDGEYYLPIISDTADARYTLAGVDSDWRRFQELVESGSRLSGDEGTEKLKAALRLVRGTPFSGVPPNRYVWAEPLLQEMIAAIVDAAEILAERHLVAGRAREALWAAAQGLQAAPEAEQLHRARFTALAALGDFDGLRKAADELEQLNEALGVEAEEETMETLRALLARA</sequence>
<keyword evidence="4" id="KW-1133">Transmembrane helix</keyword>
<proteinExistence type="predicted"/>
<reference evidence="9" key="2">
    <citation type="submission" date="2020-05" db="EMBL/GenBank/DDBJ databases">
        <title>Classification of alakaliphilic streptomycetes isolated from an alkaline soil next to Lonar Crater, India and a proposal for the recognition of Streptomyces alkaliterrae sp. nov.</title>
        <authorList>
            <person name="Golinska P."/>
        </authorList>
    </citation>
    <scope>NUCLEOTIDE SEQUENCE [LARGE SCALE GENOMIC DNA]</scope>
    <source>
        <strain evidence="9">OF8</strain>
    </source>
</reference>
<keyword evidence="4" id="KW-0472">Membrane</keyword>
<evidence type="ECO:0000256" key="3">
    <source>
        <dbReference type="SAM" id="MobiDB-lite"/>
    </source>
</evidence>
<dbReference type="InterPro" id="IPR018392">
    <property type="entry name" value="LysM"/>
</dbReference>
<comment type="caution">
    <text evidence="7">The sequence shown here is derived from an EMBL/GenBank/DDBJ whole genome shotgun (WGS) entry which is preliminary data.</text>
</comment>
<dbReference type="Pfam" id="PF01476">
    <property type="entry name" value="LysM"/>
    <property type="match status" value="1"/>
</dbReference>
<feature type="region of interest" description="Disordered" evidence="3">
    <location>
        <begin position="382"/>
        <end position="494"/>
    </location>
</feature>
<feature type="compositionally biased region" description="Low complexity" evidence="3">
    <location>
        <begin position="484"/>
        <end position="493"/>
    </location>
</feature>
<keyword evidence="4" id="KW-0812">Transmembrane</keyword>
<dbReference type="AlphaFoldDB" id="A0A5P0YK61"/>
<feature type="compositionally biased region" description="Basic and acidic residues" evidence="3">
    <location>
        <begin position="397"/>
        <end position="415"/>
    </location>
</feature>
<evidence type="ECO:0000313" key="7">
    <source>
        <dbReference type="EMBL" id="MQS00686.1"/>
    </source>
</evidence>
<dbReference type="Proteomes" id="UP000320857">
    <property type="component" value="Unassembled WGS sequence"/>
</dbReference>
<dbReference type="InterPro" id="IPR036779">
    <property type="entry name" value="LysM_dom_sf"/>
</dbReference>
<dbReference type="OrthoDB" id="8444614at2"/>
<dbReference type="PANTHER" id="PTHR34700">
    <property type="entry name" value="POTASSIUM BINDING PROTEIN KBP"/>
    <property type="match status" value="1"/>
</dbReference>
<dbReference type="PANTHER" id="PTHR34700:SF4">
    <property type="entry name" value="PHAGE-LIKE ELEMENT PBSX PROTEIN XKDP"/>
    <property type="match status" value="1"/>
</dbReference>
<name>A0A5P0YK61_9ACTN</name>
<dbReference type="InterPro" id="IPR005158">
    <property type="entry name" value="BTAD"/>
</dbReference>
<feature type="transmembrane region" description="Helical" evidence="4">
    <location>
        <begin position="20"/>
        <end position="42"/>
    </location>
</feature>
<feature type="coiled-coil region" evidence="2">
    <location>
        <begin position="1192"/>
        <end position="1219"/>
    </location>
</feature>
<dbReference type="RefSeq" id="WP_143646166.1">
    <property type="nucleotide sequence ID" value="NZ_JABJXA010000021.1"/>
</dbReference>
<evidence type="ECO:0000313" key="9">
    <source>
        <dbReference type="Proteomes" id="UP000517765"/>
    </source>
</evidence>
<feature type="region of interest" description="Disordered" evidence="3">
    <location>
        <begin position="904"/>
        <end position="947"/>
    </location>
</feature>
<dbReference type="EMBL" id="VJYK02000010">
    <property type="protein sequence ID" value="MQS00686.1"/>
    <property type="molecule type" value="Genomic_DNA"/>
</dbReference>